<reference evidence="1 2" key="1">
    <citation type="submission" date="2019-05" db="EMBL/GenBank/DDBJ databases">
        <title>Genomes sequences of two Nocardia cyriacigeorgica environmental isolates, type strains Nocardia asteroides ATCC 19247 and Nocardia cyriacigeorgica DSM 44484.</title>
        <authorList>
            <person name="Vautrin F."/>
            <person name="Bergeron E."/>
            <person name="Dubost A."/>
            <person name="Abrouk D."/>
            <person name="Rodriguez Nava V."/>
            <person name="Pujic P."/>
        </authorList>
    </citation>
    <scope>NUCLEOTIDE SEQUENCE [LARGE SCALE GENOMIC DNA]</scope>
    <source>
        <strain evidence="1 2">EML 446</strain>
    </source>
</reference>
<comment type="caution">
    <text evidence="1">The sequence shown here is derived from an EMBL/GenBank/DDBJ whole genome shotgun (WGS) entry which is preliminary data.</text>
</comment>
<dbReference type="Proteomes" id="UP000306378">
    <property type="component" value="Unassembled WGS sequence"/>
</dbReference>
<protein>
    <submittedName>
        <fullName evidence="1">Uncharacterized protein</fullName>
    </submittedName>
</protein>
<accession>A0A5R8NPF4</accession>
<gene>
    <name evidence="1" type="ORF">FEK34_14595</name>
</gene>
<proteinExistence type="predicted"/>
<dbReference type="EMBL" id="VBUT01000005">
    <property type="protein sequence ID" value="TLF77549.1"/>
    <property type="molecule type" value="Genomic_DNA"/>
</dbReference>
<organism evidence="1 2">
    <name type="scientific">Nocardia cyriacigeorgica</name>
    <dbReference type="NCBI Taxonomy" id="135487"/>
    <lineage>
        <taxon>Bacteria</taxon>
        <taxon>Bacillati</taxon>
        <taxon>Actinomycetota</taxon>
        <taxon>Actinomycetes</taxon>
        <taxon>Mycobacteriales</taxon>
        <taxon>Nocardiaceae</taxon>
        <taxon>Nocardia</taxon>
    </lineage>
</organism>
<sequence>MHHRTYVQADGRLAEHMCRVHLLDLTRERARELLELHRDHRPDDCMVHLAAAALLFTDGDE</sequence>
<name>A0A5R8NPF4_9NOCA</name>
<dbReference type="AlphaFoldDB" id="A0A5R8NPF4"/>
<evidence type="ECO:0000313" key="1">
    <source>
        <dbReference type="EMBL" id="TLF77549.1"/>
    </source>
</evidence>
<evidence type="ECO:0000313" key="2">
    <source>
        <dbReference type="Proteomes" id="UP000306378"/>
    </source>
</evidence>